<comment type="caution">
    <text evidence="2">The sequence shown here is derived from an EMBL/GenBank/DDBJ whole genome shotgun (WGS) entry which is preliminary data.</text>
</comment>
<evidence type="ECO:0000256" key="1">
    <source>
        <dbReference type="SAM" id="MobiDB-lite"/>
    </source>
</evidence>
<dbReference type="RefSeq" id="WP_047567708.1">
    <property type="nucleotide sequence ID" value="NZ_CBDHWN010000088.1"/>
</dbReference>
<dbReference type="AlphaFoldDB" id="A0ABD5BIS2"/>
<evidence type="ECO:0000313" key="3">
    <source>
        <dbReference type="Proteomes" id="UP001234811"/>
    </source>
</evidence>
<protein>
    <recommendedName>
        <fullName evidence="4">DNA repair protein</fullName>
    </recommendedName>
</protein>
<sequence length="198" mass="22117">MPGSASAVEQTMEERLRAQLRNTNQQLQAMQSGQAQLQAARNAAEAQLKAAQAQVKQLQTELEHAQNQGKALAQQQDSVRNQASEQIAASRQQAGQYKQAYDELLVLARGKEAERVNLQTRFQQQQMALASCTVKNQKLYALGKEVLTEYESLGTGSLLKMRQPFATSSRVKFDEIAQSYGDRLYENRADARQTTQQP</sequence>
<reference evidence="2 3" key="1">
    <citation type="submission" date="2023-07" db="EMBL/GenBank/DDBJ databases">
        <title>Pathogens genome sequencing project 196.</title>
        <authorList>
            <person name="Cao X."/>
        </authorList>
    </citation>
    <scope>NUCLEOTIDE SEQUENCE [LARGE SCALE GENOMIC DNA]</scope>
    <source>
        <strain evidence="2 3">SM41</strain>
    </source>
</reference>
<proteinExistence type="predicted"/>
<dbReference type="EMBL" id="JAVIPQ010000210">
    <property type="protein sequence ID" value="MDQ9556569.1"/>
    <property type="molecule type" value="Genomic_DNA"/>
</dbReference>
<accession>A0ABD5BIS2</accession>
<dbReference type="Proteomes" id="UP001234811">
    <property type="component" value="Unassembled WGS sequence"/>
</dbReference>
<evidence type="ECO:0000313" key="2">
    <source>
        <dbReference type="EMBL" id="MDQ9556569.1"/>
    </source>
</evidence>
<organism evidence="2 3">
    <name type="scientific">Serratia marcescens</name>
    <dbReference type="NCBI Taxonomy" id="615"/>
    <lineage>
        <taxon>Bacteria</taxon>
        <taxon>Pseudomonadati</taxon>
        <taxon>Pseudomonadota</taxon>
        <taxon>Gammaproteobacteria</taxon>
        <taxon>Enterobacterales</taxon>
        <taxon>Yersiniaceae</taxon>
        <taxon>Serratia</taxon>
    </lineage>
</organism>
<gene>
    <name evidence="2" type="ORF">RF091_13740</name>
</gene>
<evidence type="ECO:0008006" key="4">
    <source>
        <dbReference type="Google" id="ProtNLM"/>
    </source>
</evidence>
<feature type="region of interest" description="Disordered" evidence="1">
    <location>
        <begin position="1"/>
        <end position="43"/>
    </location>
</feature>
<dbReference type="Gene3D" id="1.10.287.1490">
    <property type="match status" value="1"/>
</dbReference>
<name>A0ABD5BIS2_SERMA</name>
<feature type="compositionally biased region" description="Low complexity" evidence="1">
    <location>
        <begin position="25"/>
        <end position="43"/>
    </location>
</feature>